<feature type="compositionally biased region" description="Basic and acidic residues" evidence="1">
    <location>
        <begin position="508"/>
        <end position="518"/>
    </location>
</feature>
<feature type="region of interest" description="Disordered" evidence="1">
    <location>
        <begin position="493"/>
        <end position="518"/>
    </location>
</feature>
<sequence>MASNTPPGPQPPVSREHWGRKSSEKTYPRCRYDKLRGKTFGRFRHLAYHVLRPDTMSHQKNKFKVRVIPQQDKRICATICLCQLMIVFSGVSLIYLTVAVYIPAYKAFYSGYEERPVMCQTINTSVNNNCSWASCGEWCLTKTSGFCPQVHVTTRQNGTTMQLQDCTEFMSVSCPDVVTSKLRRYNCNNGSECSNLSGVFNCTLGHCSNLSEVYQCHHKADGHVLDSDKDNMKMTGFFECRGSRCTKIKRPFTCDRYCDHINSSDINVIITIEDTLYTARCSEAIATTIANGNEPETKIDPTVFWKEDPRYIMMTSCNTLVRNESIIEGTDCLNGTIYKKEDIPGPTMNFTTFWSLRPKALRPVDPRQRFIPPQSTLTIYNSSKLLINIDGCVNTLRGECREFMNINGRDGRNQTAQSRFPCYYKKNMPATVLLRFDLNETRKYLIIAAVLPSTIFVVSFVTLCVIMRCVKVGDDAKMRCILCTETPESESEMTAISRFDDLSPYEGPPKKDETPLVN</sequence>
<evidence type="ECO:0000313" key="3">
    <source>
        <dbReference type="Proteomes" id="UP000695000"/>
    </source>
</evidence>
<feature type="compositionally biased region" description="Basic and acidic residues" evidence="1">
    <location>
        <begin position="14"/>
        <end position="25"/>
    </location>
</feature>
<dbReference type="GeneID" id="108560825"/>
<proteinExistence type="predicted"/>
<dbReference type="InterPro" id="IPR031578">
    <property type="entry name" value="TipE"/>
</dbReference>
<dbReference type="RefSeq" id="XP_017774011.1">
    <property type="nucleotide sequence ID" value="XM_017918522.1"/>
</dbReference>
<evidence type="ECO:0000256" key="1">
    <source>
        <dbReference type="SAM" id="MobiDB-lite"/>
    </source>
</evidence>
<dbReference type="Pfam" id="PF16972">
    <property type="entry name" value="TipE"/>
    <property type="match status" value="1"/>
</dbReference>
<evidence type="ECO:0000313" key="4">
    <source>
        <dbReference type="RefSeq" id="XP_017774011.1"/>
    </source>
</evidence>
<gene>
    <name evidence="4" type="primary">LOC108560825</name>
</gene>
<keyword evidence="2" id="KW-0472">Membrane</keyword>
<feature type="region of interest" description="Disordered" evidence="1">
    <location>
        <begin position="1"/>
        <end position="25"/>
    </location>
</feature>
<feature type="transmembrane region" description="Helical" evidence="2">
    <location>
        <begin position="75"/>
        <end position="102"/>
    </location>
</feature>
<feature type="compositionally biased region" description="Pro residues" evidence="1">
    <location>
        <begin position="1"/>
        <end position="12"/>
    </location>
</feature>
<accession>A0ABM1MHG1</accession>
<reference evidence="4" key="1">
    <citation type="submission" date="2025-08" db="UniProtKB">
        <authorList>
            <consortium name="RefSeq"/>
        </authorList>
    </citation>
    <scope>IDENTIFICATION</scope>
    <source>
        <tissue evidence="4">Whole Larva</tissue>
    </source>
</reference>
<organism evidence="3 4">
    <name type="scientific">Nicrophorus vespilloides</name>
    <name type="common">Boreal carrion beetle</name>
    <dbReference type="NCBI Taxonomy" id="110193"/>
    <lineage>
        <taxon>Eukaryota</taxon>
        <taxon>Metazoa</taxon>
        <taxon>Ecdysozoa</taxon>
        <taxon>Arthropoda</taxon>
        <taxon>Hexapoda</taxon>
        <taxon>Insecta</taxon>
        <taxon>Pterygota</taxon>
        <taxon>Neoptera</taxon>
        <taxon>Endopterygota</taxon>
        <taxon>Coleoptera</taxon>
        <taxon>Polyphaga</taxon>
        <taxon>Staphyliniformia</taxon>
        <taxon>Silphidae</taxon>
        <taxon>Nicrophorinae</taxon>
        <taxon>Nicrophorus</taxon>
    </lineage>
</organism>
<dbReference type="PANTHER" id="PTHR12335:SF3">
    <property type="entry name" value="IP11896P"/>
    <property type="match status" value="1"/>
</dbReference>
<keyword evidence="2" id="KW-0812">Transmembrane</keyword>
<dbReference type="Proteomes" id="UP000695000">
    <property type="component" value="Unplaced"/>
</dbReference>
<keyword evidence="3" id="KW-1185">Reference proteome</keyword>
<name>A0ABM1MHG1_NICVS</name>
<dbReference type="PANTHER" id="PTHR12335">
    <property type="entry name" value="TIPE PROTEIN TEMPERATURE-INDUCED PARALYTIC E"/>
    <property type="match status" value="1"/>
</dbReference>
<keyword evidence="2" id="KW-1133">Transmembrane helix</keyword>
<evidence type="ECO:0000256" key="2">
    <source>
        <dbReference type="SAM" id="Phobius"/>
    </source>
</evidence>
<protein>
    <submittedName>
        <fullName evidence="4">Uncharacterized protein LOC108560825</fullName>
    </submittedName>
</protein>
<feature type="transmembrane region" description="Helical" evidence="2">
    <location>
        <begin position="444"/>
        <end position="470"/>
    </location>
</feature>